<keyword evidence="1" id="KW-0472">Membrane</keyword>
<feature type="transmembrane region" description="Helical" evidence="1">
    <location>
        <begin position="51"/>
        <end position="73"/>
    </location>
</feature>
<feature type="transmembrane region" description="Helical" evidence="1">
    <location>
        <begin position="388"/>
        <end position="410"/>
    </location>
</feature>
<dbReference type="InterPro" id="IPR014529">
    <property type="entry name" value="UCP026631"/>
</dbReference>
<evidence type="ECO:0000259" key="2">
    <source>
        <dbReference type="Pfam" id="PF03703"/>
    </source>
</evidence>
<comment type="caution">
    <text evidence="3">The sequence shown here is derived from an EMBL/GenBank/DDBJ whole genome shotgun (WGS) entry which is preliminary data.</text>
</comment>
<organism evidence="3 4">
    <name type="scientific">Flavobacterium jumunjinense</name>
    <dbReference type="NCBI Taxonomy" id="998845"/>
    <lineage>
        <taxon>Bacteria</taxon>
        <taxon>Pseudomonadati</taxon>
        <taxon>Bacteroidota</taxon>
        <taxon>Flavobacteriia</taxon>
        <taxon>Flavobacteriales</taxon>
        <taxon>Flavobacteriaceae</taxon>
        <taxon>Flavobacterium</taxon>
    </lineage>
</organism>
<feature type="domain" description="YdbS-like PH" evidence="2">
    <location>
        <begin position="83"/>
        <end position="151"/>
    </location>
</feature>
<name>A0ABV5GLT6_9FLAO</name>
<keyword evidence="1" id="KW-1133">Transmembrane helix</keyword>
<dbReference type="Pfam" id="PF03703">
    <property type="entry name" value="bPH_2"/>
    <property type="match status" value="3"/>
</dbReference>
<feature type="transmembrane region" description="Helical" evidence="1">
    <location>
        <begin position="186"/>
        <end position="206"/>
    </location>
</feature>
<feature type="domain" description="YdbS-like PH" evidence="2">
    <location>
        <begin position="410"/>
        <end position="484"/>
    </location>
</feature>
<gene>
    <name evidence="3" type="ORF">ACFFVF_07445</name>
</gene>
<dbReference type="PIRSF" id="PIRSF026631">
    <property type="entry name" value="UCP026631"/>
    <property type="match status" value="1"/>
</dbReference>
<dbReference type="Proteomes" id="UP001589607">
    <property type="component" value="Unassembled WGS sequence"/>
</dbReference>
<protein>
    <submittedName>
        <fullName evidence="3">PH domain-containing protein</fullName>
    </submittedName>
</protein>
<evidence type="ECO:0000256" key="1">
    <source>
        <dbReference type="SAM" id="Phobius"/>
    </source>
</evidence>
<keyword evidence="4" id="KW-1185">Reference proteome</keyword>
<feature type="domain" description="YdbS-like PH" evidence="2">
    <location>
        <begin position="258"/>
        <end position="320"/>
    </location>
</feature>
<accession>A0ABV5GLT6</accession>
<feature type="transmembrane region" description="Helical" evidence="1">
    <location>
        <begin position="231"/>
        <end position="256"/>
    </location>
</feature>
<reference evidence="3 4" key="1">
    <citation type="submission" date="2024-09" db="EMBL/GenBank/DDBJ databases">
        <authorList>
            <person name="Sun Q."/>
            <person name="Mori K."/>
        </authorList>
    </citation>
    <scope>NUCLEOTIDE SEQUENCE [LARGE SCALE GENOMIC DNA]</scope>
    <source>
        <strain evidence="3 4">CECT 7955</strain>
    </source>
</reference>
<proteinExistence type="predicted"/>
<evidence type="ECO:0000313" key="4">
    <source>
        <dbReference type="Proteomes" id="UP001589607"/>
    </source>
</evidence>
<dbReference type="PANTHER" id="PTHR34473">
    <property type="entry name" value="UPF0699 TRANSMEMBRANE PROTEIN YDBS"/>
    <property type="match status" value="1"/>
</dbReference>
<sequence>MKTKFDFTVAQRQSLIGVVVLFVNTLQKSIRALWPMLVVFLFKKEKYDANYIYLGIVAFIILIAIIAFLKYWFFKFYIDAQLNEFVIESGILNKTKTTIQLHKIQKVDINQSLIQRIFSVHKLEIDTAGSDKKEASINAISQEMALDLKERLVDNAKNSTEKNSQENTEEKTNTFIKIGLPSLIKIGFTANYVTSFAYLFLVYSTISENLRQIGQENLINENVDKLERFPIVTVFLVALTLIIVLVLLINLITTVVKYFNFIIKRDNNTFVLSYGLINLKNTIINPNKVQIVKWTQNYFQKKLDVNTIEIKQASSNGQDAKKKDKTKIPGCTDLEKSKILELLLNEIPTQEQSLLPNIRKLIINAFFFLVLPITIAIVFNQLVNRFDVFQVILLISTYTLFVGCLIWFSYKNYKLYHSNNFIVKWSGAWDVNHEIIEPYKIQGIKISQFFWQKRTNIGSVVLYTAGGSISFNTTNYSKLKELVNYWLYQVETSKKSWM</sequence>
<feature type="transmembrane region" description="Helical" evidence="1">
    <location>
        <begin position="361"/>
        <end position="382"/>
    </location>
</feature>
<keyword evidence="1" id="KW-0812">Transmembrane</keyword>
<dbReference type="EMBL" id="JBHMEY010000015">
    <property type="protein sequence ID" value="MFB9096345.1"/>
    <property type="molecule type" value="Genomic_DNA"/>
</dbReference>
<dbReference type="InterPro" id="IPR005182">
    <property type="entry name" value="YdbS-like_PH"/>
</dbReference>
<dbReference type="RefSeq" id="WP_236455489.1">
    <property type="nucleotide sequence ID" value="NZ_CBCSGE010000022.1"/>
</dbReference>
<evidence type="ECO:0000313" key="3">
    <source>
        <dbReference type="EMBL" id="MFB9096345.1"/>
    </source>
</evidence>
<dbReference type="PANTHER" id="PTHR34473:SF2">
    <property type="entry name" value="UPF0699 TRANSMEMBRANE PROTEIN YDBT"/>
    <property type="match status" value="1"/>
</dbReference>